<evidence type="ECO:0000256" key="8">
    <source>
        <dbReference type="ARBA" id="ARBA00022729"/>
    </source>
</evidence>
<evidence type="ECO:0000256" key="6">
    <source>
        <dbReference type="ARBA" id="ARBA00022622"/>
    </source>
</evidence>
<evidence type="ECO:0000256" key="1">
    <source>
        <dbReference type="ARBA" id="ARBA00004167"/>
    </source>
</evidence>
<comment type="subcellular location">
    <subcellularLocation>
        <location evidence="2">Membrane</location>
        <topology evidence="2">Lipid-anchor</topology>
        <topology evidence="2">GPI-anchor</topology>
    </subcellularLocation>
    <subcellularLocation>
        <location evidence="1">Membrane</location>
        <topology evidence="1">Single-pass membrane protein</topology>
    </subcellularLocation>
    <subcellularLocation>
        <location evidence="3">Secreted</location>
    </subcellularLocation>
</comment>
<keyword evidence="5" id="KW-0964">Secreted</keyword>
<comment type="similarity">
    <text evidence="4">Belongs to the RBT5 family.</text>
</comment>
<feature type="domain" description="CFEM" evidence="17">
    <location>
        <begin position="15"/>
        <end position="134"/>
    </location>
</feature>
<keyword evidence="10 15" id="KW-0472">Membrane</keyword>
<keyword evidence="6" id="KW-0336">GPI-anchor</keyword>
<dbReference type="PANTHER" id="PTHR15549">
    <property type="entry name" value="PAIRED IMMUNOGLOBULIN-LIKE TYPE 2 RECEPTOR"/>
    <property type="match status" value="1"/>
</dbReference>
<feature type="compositionally biased region" description="Polar residues" evidence="14">
    <location>
        <begin position="658"/>
        <end position="669"/>
    </location>
</feature>
<keyword evidence="12" id="KW-0449">Lipoprotein</keyword>
<evidence type="ECO:0000256" key="10">
    <source>
        <dbReference type="ARBA" id="ARBA00023136"/>
    </source>
</evidence>
<keyword evidence="11" id="KW-1015">Disulfide bond</keyword>
<dbReference type="GO" id="GO:0098552">
    <property type="term" value="C:side of membrane"/>
    <property type="evidence" value="ECO:0007669"/>
    <property type="project" value="UniProtKB-KW"/>
</dbReference>
<keyword evidence="6" id="KW-0325">Glycoprotein</keyword>
<protein>
    <recommendedName>
        <fullName evidence="17">CFEM domain-containing protein</fullName>
    </recommendedName>
</protein>
<evidence type="ECO:0000256" key="3">
    <source>
        <dbReference type="ARBA" id="ARBA00004613"/>
    </source>
</evidence>
<evidence type="ECO:0000256" key="15">
    <source>
        <dbReference type="SAM" id="Phobius"/>
    </source>
</evidence>
<evidence type="ECO:0000256" key="12">
    <source>
        <dbReference type="ARBA" id="ARBA00023288"/>
    </source>
</evidence>
<evidence type="ECO:0000256" key="7">
    <source>
        <dbReference type="ARBA" id="ARBA00022692"/>
    </source>
</evidence>
<evidence type="ECO:0000256" key="9">
    <source>
        <dbReference type="ARBA" id="ARBA00022989"/>
    </source>
</evidence>
<feature type="region of interest" description="Disordered" evidence="14">
    <location>
        <begin position="625"/>
        <end position="702"/>
    </location>
</feature>
<keyword evidence="8 16" id="KW-0732">Signal</keyword>
<evidence type="ECO:0000256" key="2">
    <source>
        <dbReference type="ARBA" id="ARBA00004589"/>
    </source>
</evidence>
<dbReference type="OMA" id="CCKRWRR"/>
<keyword evidence="19" id="KW-1185">Reference proteome</keyword>
<keyword evidence="9 15" id="KW-1133">Transmembrane helix</keyword>
<evidence type="ECO:0000256" key="5">
    <source>
        <dbReference type="ARBA" id="ARBA00022525"/>
    </source>
</evidence>
<evidence type="ECO:0000256" key="14">
    <source>
        <dbReference type="SAM" id="MobiDB-lite"/>
    </source>
</evidence>
<dbReference type="InterPro" id="IPR008427">
    <property type="entry name" value="Extracellular_membr_CFEM_dom"/>
</dbReference>
<feature type="compositionally biased region" description="Polar residues" evidence="14">
    <location>
        <begin position="471"/>
        <end position="490"/>
    </location>
</feature>
<evidence type="ECO:0000256" key="13">
    <source>
        <dbReference type="PROSITE-ProRule" id="PRU01356"/>
    </source>
</evidence>
<keyword evidence="7 15" id="KW-0812">Transmembrane</keyword>
<feature type="transmembrane region" description="Helical" evidence="15">
    <location>
        <begin position="224"/>
        <end position="248"/>
    </location>
</feature>
<sequence>MLLSLSLWLLIAALSLLPCLASTSQSSYPTATASSFLSIIPRCARECVDEFVISDYPDDACGKAWNLDCLCRTNTTSGYTLGEAAFRCSLSLCPIKTIFSSDLYDICDSVPGALPRTHATITATVTSTQSATAVVTTSSESHSVASTVSSTSVPSQTQTRTQHTTSVVIISFGSPTTVSDLIHSTSGTWTTSSSTTSSSNSTSTAAAAAAAAITTTHSKLSAGAVIGISVASGMAGFFLIGVLVLFWYRKNKRRDAEARDRNFFEIGGVMAEPPDFAFPPRRPTGPRPMPGGGGVDRDSETSHLITPFEPRLHNPTFVADTPRHRYDEDSMRLHSPHNIGFAISSNSDAEASLAHSTPRTLSSLLPEKPTYGLYPEPLRWSRQKRPGSVGTLFEEDVTKPRSFLASPRLNQGPSTWSRKPQPDRPHKRAPMAGLPAHPRAMLHGFREGQEGKLALRGPNRYHGPGYGSPAETASHSNNVVGGSTHPSPRLSNEDYTDAYWTDRDAGHTRPARTSPYLDDSPGGGRRLIYDTDPIPYHTASEGPQSSRRESRHSGSLRPLTPVREIRTPNLEIPNWQYETPTGSRVPVGLPRMPISRSISPAQEIVSWPRIVRQDDIRRVQIRRVTPEPDEEPTAAAYAPRGPWHDEDGYGSRYGAQARRTSFDSVSSADSLRRPPVPRKPVPMEQRNLTPSRQGSDLILRVD</sequence>
<feature type="region of interest" description="Disordered" evidence="14">
    <location>
        <begin position="400"/>
        <end position="434"/>
    </location>
</feature>
<evidence type="ECO:0000313" key="19">
    <source>
        <dbReference type="Proteomes" id="UP000249829"/>
    </source>
</evidence>
<dbReference type="PANTHER" id="PTHR15549:SF16">
    <property type="entry name" value="EXTRACELLULAR MEMBRANE PROTEIN CFEM DOMAIN-CONTAINING PROTEIN"/>
    <property type="match status" value="1"/>
</dbReference>
<feature type="region of interest" description="Disordered" evidence="14">
    <location>
        <begin position="454"/>
        <end position="561"/>
    </location>
</feature>
<reference evidence="18 19" key="1">
    <citation type="submission" date="2018-02" db="EMBL/GenBank/DDBJ databases">
        <title>The genomes of Aspergillus section Nigri reveals drivers in fungal speciation.</title>
        <authorList>
            <consortium name="DOE Joint Genome Institute"/>
            <person name="Vesth T.C."/>
            <person name="Nybo J."/>
            <person name="Theobald S."/>
            <person name="Brandl J."/>
            <person name="Frisvad J.C."/>
            <person name="Nielsen K.F."/>
            <person name="Lyhne E.K."/>
            <person name="Kogle M.E."/>
            <person name="Kuo A."/>
            <person name="Riley R."/>
            <person name="Clum A."/>
            <person name="Nolan M."/>
            <person name="Lipzen A."/>
            <person name="Salamov A."/>
            <person name="Henrissat B."/>
            <person name="Wiebenga A."/>
            <person name="De vries R.P."/>
            <person name="Grigoriev I.V."/>
            <person name="Mortensen U.H."/>
            <person name="Andersen M.R."/>
            <person name="Baker S.E."/>
        </authorList>
    </citation>
    <scope>NUCLEOTIDE SEQUENCE [LARGE SCALE GENOMIC DNA]</scope>
    <source>
        <strain evidence="18 19">CBS 115571</strain>
    </source>
</reference>
<dbReference type="EMBL" id="KZ825185">
    <property type="protein sequence ID" value="PYI15495.1"/>
    <property type="molecule type" value="Genomic_DNA"/>
</dbReference>
<accession>A0A2V5GW24</accession>
<proteinExistence type="inferred from homology"/>
<feature type="chain" id="PRO_5016074555" description="CFEM domain-containing protein" evidence="16">
    <location>
        <begin position="22"/>
        <end position="702"/>
    </location>
</feature>
<dbReference type="STRING" id="1450538.A0A2V5GW24"/>
<dbReference type="Proteomes" id="UP000249829">
    <property type="component" value="Unassembled WGS sequence"/>
</dbReference>
<evidence type="ECO:0000256" key="4">
    <source>
        <dbReference type="ARBA" id="ARBA00010031"/>
    </source>
</evidence>
<dbReference type="PROSITE" id="PS52012">
    <property type="entry name" value="CFEM"/>
    <property type="match status" value="1"/>
</dbReference>
<evidence type="ECO:0000256" key="16">
    <source>
        <dbReference type="SAM" id="SignalP"/>
    </source>
</evidence>
<feature type="compositionally biased region" description="Pro residues" evidence="14">
    <location>
        <begin position="276"/>
        <end position="289"/>
    </location>
</feature>
<feature type="signal peptide" evidence="16">
    <location>
        <begin position="1"/>
        <end position="21"/>
    </location>
</feature>
<dbReference type="AlphaFoldDB" id="A0A2V5GW24"/>
<gene>
    <name evidence="18" type="ORF">BO99DRAFT_250534</name>
</gene>
<dbReference type="InterPro" id="IPR051694">
    <property type="entry name" value="Immunoregulatory_rcpt-like"/>
</dbReference>
<organism evidence="18 19">
    <name type="scientific">Aspergillus violaceofuscus (strain CBS 115571)</name>
    <dbReference type="NCBI Taxonomy" id="1450538"/>
    <lineage>
        <taxon>Eukaryota</taxon>
        <taxon>Fungi</taxon>
        <taxon>Dikarya</taxon>
        <taxon>Ascomycota</taxon>
        <taxon>Pezizomycotina</taxon>
        <taxon>Eurotiomycetes</taxon>
        <taxon>Eurotiomycetidae</taxon>
        <taxon>Eurotiales</taxon>
        <taxon>Aspergillaceae</taxon>
        <taxon>Aspergillus</taxon>
    </lineage>
</organism>
<evidence type="ECO:0000256" key="11">
    <source>
        <dbReference type="ARBA" id="ARBA00023157"/>
    </source>
</evidence>
<dbReference type="GO" id="GO:0005576">
    <property type="term" value="C:extracellular region"/>
    <property type="evidence" value="ECO:0007669"/>
    <property type="project" value="UniProtKB-SubCell"/>
</dbReference>
<name>A0A2V5GW24_ASPV1</name>
<evidence type="ECO:0000313" key="18">
    <source>
        <dbReference type="EMBL" id="PYI15495.1"/>
    </source>
</evidence>
<evidence type="ECO:0000259" key="17">
    <source>
        <dbReference type="PROSITE" id="PS52012"/>
    </source>
</evidence>
<feature type="region of interest" description="Disordered" evidence="14">
    <location>
        <begin position="366"/>
        <end position="385"/>
    </location>
</feature>
<dbReference type="GO" id="GO:0071944">
    <property type="term" value="C:cell periphery"/>
    <property type="evidence" value="ECO:0007669"/>
    <property type="project" value="UniProtKB-ARBA"/>
</dbReference>
<feature type="region of interest" description="Disordered" evidence="14">
    <location>
        <begin position="274"/>
        <end position="298"/>
    </location>
</feature>
<feature type="compositionally biased region" description="Polar residues" evidence="14">
    <location>
        <begin position="408"/>
        <end position="418"/>
    </location>
</feature>
<comment type="caution">
    <text evidence="13">Lacks conserved residue(s) required for the propagation of feature annotation.</text>
</comment>